<sequence length="124" mass="13765">MQWTGVVRLGAGVDLDQVPPTIRTSEAKADIRESSSFFVKSIKAQEQSLAPWDGSATPTRRQCVETLSTQGTTEWGESGEEEVEDDSIFCVRTSEGRIAVMKLKKAIYHEMQATVKVWNSLESL</sequence>
<protein>
    <submittedName>
        <fullName evidence="1">Uncharacterized protein</fullName>
    </submittedName>
</protein>
<organism evidence="1 2">
    <name type="scientific">Nonomuraea fuscirosea</name>
    <dbReference type="NCBI Taxonomy" id="1291556"/>
    <lineage>
        <taxon>Bacteria</taxon>
        <taxon>Bacillati</taxon>
        <taxon>Actinomycetota</taxon>
        <taxon>Actinomycetes</taxon>
        <taxon>Streptosporangiales</taxon>
        <taxon>Streptosporangiaceae</taxon>
        <taxon>Nonomuraea</taxon>
    </lineage>
</organism>
<dbReference type="EMBL" id="PVNG01000015">
    <property type="protein sequence ID" value="PRX61353.1"/>
    <property type="molecule type" value="Genomic_DNA"/>
</dbReference>
<dbReference type="RefSeq" id="WP_106246229.1">
    <property type="nucleotide sequence ID" value="NZ_PVNG01000015.1"/>
</dbReference>
<gene>
    <name evidence="1" type="ORF">B0I32_115207</name>
</gene>
<reference evidence="1 2" key="1">
    <citation type="submission" date="2018-03" db="EMBL/GenBank/DDBJ databases">
        <title>Genomic Encyclopedia of Type Strains, Phase III (KMG-III): the genomes of soil and plant-associated and newly described type strains.</title>
        <authorList>
            <person name="Whitman W."/>
        </authorList>
    </citation>
    <scope>NUCLEOTIDE SEQUENCE [LARGE SCALE GENOMIC DNA]</scope>
    <source>
        <strain evidence="1 2">CGMCC 4.7104</strain>
    </source>
</reference>
<evidence type="ECO:0000313" key="1">
    <source>
        <dbReference type="EMBL" id="PRX61353.1"/>
    </source>
</evidence>
<dbReference type="Proteomes" id="UP000238312">
    <property type="component" value="Unassembled WGS sequence"/>
</dbReference>
<name>A0A2T0MSE8_9ACTN</name>
<keyword evidence="2" id="KW-1185">Reference proteome</keyword>
<accession>A0A2T0MSE8</accession>
<comment type="caution">
    <text evidence="1">The sequence shown here is derived from an EMBL/GenBank/DDBJ whole genome shotgun (WGS) entry which is preliminary data.</text>
</comment>
<proteinExistence type="predicted"/>
<dbReference type="OrthoDB" id="4540656at2"/>
<dbReference type="AlphaFoldDB" id="A0A2T0MSE8"/>
<evidence type="ECO:0000313" key="2">
    <source>
        <dbReference type="Proteomes" id="UP000238312"/>
    </source>
</evidence>